<feature type="domain" description="HTH cro/C1-type" evidence="1">
    <location>
        <begin position="17"/>
        <end position="71"/>
    </location>
</feature>
<dbReference type="InterPro" id="IPR010982">
    <property type="entry name" value="Lambda_DNA-bd_dom_sf"/>
</dbReference>
<dbReference type="Gene3D" id="1.10.260.40">
    <property type="entry name" value="lambda repressor-like DNA-binding domains"/>
    <property type="match status" value="1"/>
</dbReference>
<dbReference type="Proteomes" id="UP000008207">
    <property type="component" value="Chromosome"/>
</dbReference>
<dbReference type="OrthoDB" id="9797172at2"/>
<name>B8IST8_METNO</name>
<dbReference type="Pfam" id="PF13560">
    <property type="entry name" value="HTH_31"/>
    <property type="match status" value="1"/>
</dbReference>
<sequence>MAGKPADARDVHIGQRIERLRKQAKLSREALAQRLGISDSQFGKYEKGLNRMSAADLDFVGRLFDVPIGYFFEGLPRGEAAGPGLAERPQAVLLGEAPWTDFAGAVARAADAHLGTEDRQRLAAVVKALDRALQDTPPFDKENTFGPSG</sequence>
<dbReference type="SUPFAM" id="SSF47413">
    <property type="entry name" value="lambda repressor-like DNA-binding domains"/>
    <property type="match status" value="1"/>
</dbReference>
<dbReference type="HOGENOM" id="CLU_066192_26_2_5"/>
<dbReference type="InterPro" id="IPR001387">
    <property type="entry name" value="Cro/C1-type_HTH"/>
</dbReference>
<keyword evidence="3" id="KW-1185">Reference proteome</keyword>
<evidence type="ECO:0000313" key="2">
    <source>
        <dbReference type="EMBL" id="ACL60737.1"/>
    </source>
</evidence>
<dbReference type="SMART" id="SM00530">
    <property type="entry name" value="HTH_XRE"/>
    <property type="match status" value="1"/>
</dbReference>
<dbReference type="EMBL" id="CP001349">
    <property type="protein sequence ID" value="ACL60737.1"/>
    <property type="molecule type" value="Genomic_DNA"/>
</dbReference>
<gene>
    <name evidence="2" type="ordered locus">Mnod_5909</name>
</gene>
<dbReference type="AlphaFoldDB" id="B8IST8"/>
<dbReference type="GO" id="GO:0003677">
    <property type="term" value="F:DNA binding"/>
    <property type="evidence" value="ECO:0007669"/>
    <property type="project" value="InterPro"/>
</dbReference>
<reference evidence="2 3" key="1">
    <citation type="submission" date="2009-01" db="EMBL/GenBank/DDBJ databases">
        <title>Complete sequence of chromosome of Methylobacterium nodulans ORS 2060.</title>
        <authorList>
            <consortium name="US DOE Joint Genome Institute"/>
            <person name="Lucas S."/>
            <person name="Copeland A."/>
            <person name="Lapidus A."/>
            <person name="Glavina del Rio T."/>
            <person name="Dalin E."/>
            <person name="Tice H."/>
            <person name="Bruce D."/>
            <person name="Goodwin L."/>
            <person name="Pitluck S."/>
            <person name="Sims D."/>
            <person name="Brettin T."/>
            <person name="Detter J.C."/>
            <person name="Han C."/>
            <person name="Larimer F."/>
            <person name="Land M."/>
            <person name="Hauser L."/>
            <person name="Kyrpides N."/>
            <person name="Ivanova N."/>
            <person name="Marx C.J."/>
            <person name="Richardson P."/>
        </authorList>
    </citation>
    <scope>NUCLEOTIDE SEQUENCE [LARGE SCALE GENOMIC DNA]</scope>
    <source>
        <strain evidence="3">LMG 21967 / CNCM I-2342 / ORS 2060</strain>
    </source>
</reference>
<dbReference type="eggNOG" id="COG1396">
    <property type="taxonomic scope" value="Bacteria"/>
</dbReference>
<dbReference type="RefSeq" id="WP_015932335.1">
    <property type="nucleotide sequence ID" value="NC_011894.1"/>
</dbReference>
<protein>
    <submittedName>
        <fullName evidence="2">Transcriptional regulator, XRE family</fullName>
    </submittedName>
</protein>
<evidence type="ECO:0000313" key="3">
    <source>
        <dbReference type="Proteomes" id="UP000008207"/>
    </source>
</evidence>
<dbReference type="STRING" id="460265.Mnod_5909"/>
<dbReference type="KEGG" id="mno:Mnod_5909"/>
<accession>B8IST8</accession>
<dbReference type="CDD" id="cd00093">
    <property type="entry name" value="HTH_XRE"/>
    <property type="match status" value="1"/>
</dbReference>
<organism evidence="2 3">
    <name type="scientific">Methylobacterium nodulans (strain LMG 21967 / CNCM I-2342 / ORS 2060)</name>
    <dbReference type="NCBI Taxonomy" id="460265"/>
    <lineage>
        <taxon>Bacteria</taxon>
        <taxon>Pseudomonadati</taxon>
        <taxon>Pseudomonadota</taxon>
        <taxon>Alphaproteobacteria</taxon>
        <taxon>Hyphomicrobiales</taxon>
        <taxon>Methylobacteriaceae</taxon>
        <taxon>Methylobacterium</taxon>
    </lineage>
</organism>
<dbReference type="PROSITE" id="PS50943">
    <property type="entry name" value="HTH_CROC1"/>
    <property type="match status" value="1"/>
</dbReference>
<evidence type="ECO:0000259" key="1">
    <source>
        <dbReference type="PROSITE" id="PS50943"/>
    </source>
</evidence>
<proteinExistence type="predicted"/>